<sequence>MAGNDILFTRLGRVQIIEKLSEMFPFSKDVISDIFDDIFIDIIEDLEQKRNQDLTDIDLKFSKYLDLMIETLCFMSHTDDYSKKSDSYLDICERFKNYEDFLKKSLNMSSSSLEGNNNVKSSTSKGFSKILIPKYPWDLKIIENLYVKENFDILKLFLLNVQNSSGFYRVRESKDKRWPPSGPGNECYSITVREVGINKGNSTRSEEDSQLLKDMENNIKDLIIRRQDKKFELNSILARSQIKEYNIMKIEDNRRIIDNINAKIAETRLEYCSTLFNNRNKSFIDYICDDQAEISKNNMVFMDIHGYNRDESVNIICLCIALILKYKLDVNIPDYINNNNEYNEVENKGLKAQCEICKSMSHRNLIISSDLFRNYSFIDLYICVGMGHHINNRPKLASLVRRISSALHLPWRFATKGVVILRILKHFSWFDIIKTCVDT</sequence>
<dbReference type="Proteomes" id="UP000186804">
    <property type="component" value="Unassembled WGS sequence"/>
</dbReference>
<dbReference type="VEuPathDB" id="CryptoDB:cand_022020"/>
<organism evidence="1 2">
    <name type="scientific">Cryptosporidium andersoni</name>
    <dbReference type="NCBI Taxonomy" id="117008"/>
    <lineage>
        <taxon>Eukaryota</taxon>
        <taxon>Sar</taxon>
        <taxon>Alveolata</taxon>
        <taxon>Apicomplexa</taxon>
        <taxon>Conoidasida</taxon>
        <taxon>Coccidia</taxon>
        <taxon>Eucoccidiorida</taxon>
        <taxon>Eimeriorina</taxon>
        <taxon>Cryptosporidiidae</taxon>
        <taxon>Cryptosporidium</taxon>
    </lineage>
</organism>
<accession>A0A1J4MUH9</accession>
<dbReference type="AlphaFoldDB" id="A0A1J4MUH9"/>
<dbReference type="GeneID" id="92366386"/>
<name>A0A1J4MUH9_9CRYT</name>
<dbReference type="EMBL" id="LRBS01000046">
    <property type="protein sequence ID" value="OII77075.1"/>
    <property type="molecule type" value="Genomic_DNA"/>
</dbReference>
<keyword evidence="2" id="KW-1185">Reference proteome</keyword>
<comment type="caution">
    <text evidence="1">The sequence shown here is derived from an EMBL/GenBank/DDBJ whole genome shotgun (WGS) entry which is preliminary data.</text>
</comment>
<gene>
    <name evidence="1" type="ORF">cand_022020</name>
</gene>
<dbReference type="OrthoDB" id="337897at2759"/>
<reference evidence="1 2" key="1">
    <citation type="submission" date="2016-10" db="EMBL/GenBank/DDBJ databases">
        <title>Reductive evolution of mitochondrial metabolism and differential evolution of invasion-related proteins in Cryptosporidium.</title>
        <authorList>
            <person name="Liu S."/>
            <person name="Roellig D.M."/>
            <person name="Guo Y."/>
            <person name="Li N."/>
            <person name="Frace M.A."/>
            <person name="Tang K."/>
            <person name="Zhang L."/>
            <person name="Feng Y."/>
            <person name="Xiao L."/>
        </authorList>
    </citation>
    <scope>NUCLEOTIDE SEQUENCE [LARGE SCALE GENOMIC DNA]</scope>
    <source>
        <strain evidence="1">30847</strain>
    </source>
</reference>
<dbReference type="RefSeq" id="XP_067068921.1">
    <property type="nucleotide sequence ID" value="XM_067212432.1"/>
</dbReference>
<protein>
    <submittedName>
        <fullName evidence="1">Uncharacterized protein</fullName>
    </submittedName>
</protein>
<proteinExistence type="predicted"/>
<evidence type="ECO:0000313" key="1">
    <source>
        <dbReference type="EMBL" id="OII77075.1"/>
    </source>
</evidence>
<evidence type="ECO:0000313" key="2">
    <source>
        <dbReference type="Proteomes" id="UP000186804"/>
    </source>
</evidence>